<sequence length="68" mass="8025">MKTNIYQLVNKYIDDKFSRYISEDKRLLEDFYTSYINKIGLNSNGEFILNSNDAVLDFSFKDCYLYGG</sequence>
<dbReference type="RefSeq" id="WP_278300291.1">
    <property type="nucleotide sequence ID" value="NZ_CP113499.1"/>
</dbReference>
<evidence type="ECO:0000313" key="2">
    <source>
        <dbReference type="Proteomes" id="UP001178740"/>
    </source>
</evidence>
<reference evidence="1" key="1">
    <citation type="submission" date="2022-11" db="EMBL/GenBank/DDBJ databases">
        <title>Comparative genomic analysis of Mycoplasma feriruminatoris and the Mycoplasma mycoides cluster.</title>
        <authorList>
            <person name="Baby V."/>
            <person name="Ambroset C."/>
            <person name="Gaurivaud P."/>
            <person name="Boury C."/>
            <person name="Guichoux E."/>
            <person name="Lartigue C."/>
            <person name="Tardy F."/>
            <person name="Sirand-Pugnet P."/>
        </authorList>
    </citation>
    <scope>NUCLEOTIDE SEQUENCE</scope>
    <source>
        <strain evidence="1">L15407</strain>
    </source>
</reference>
<accession>A0AAQ3HY81</accession>
<evidence type="ECO:0000313" key="1">
    <source>
        <dbReference type="EMBL" id="WFQ95503.1"/>
    </source>
</evidence>
<dbReference type="AlphaFoldDB" id="A0AAQ3HY81"/>
<proteinExistence type="predicted"/>
<protein>
    <submittedName>
        <fullName evidence="1">Uncharacterized protein</fullName>
    </submittedName>
</protein>
<organism evidence="1 2">
    <name type="scientific">Mycoplasma feriruminatoris</name>
    <dbReference type="NCBI Taxonomy" id="1179777"/>
    <lineage>
        <taxon>Bacteria</taxon>
        <taxon>Bacillati</taxon>
        <taxon>Mycoplasmatota</taxon>
        <taxon>Mollicutes</taxon>
        <taxon>Mycoplasmataceae</taxon>
        <taxon>Mycoplasma</taxon>
    </lineage>
</organism>
<name>A0AAQ3HY81_9MOLU</name>
<gene>
    <name evidence="1" type="ORF">MFERI15407_00764</name>
</gene>
<dbReference type="Proteomes" id="UP001178740">
    <property type="component" value="Chromosome"/>
</dbReference>
<dbReference type="EMBL" id="CP113499">
    <property type="protein sequence ID" value="WFQ95503.1"/>
    <property type="molecule type" value="Genomic_DNA"/>
</dbReference>